<keyword evidence="2 5" id="KW-0689">Ribosomal protein</keyword>
<keyword evidence="3" id="KW-0687">Ribonucleoprotein</keyword>
<evidence type="ECO:0000313" key="5">
    <source>
        <dbReference type="EMBL" id="WVW85349.1"/>
    </source>
</evidence>
<evidence type="ECO:0000256" key="4">
    <source>
        <dbReference type="SAM" id="MobiDB-lite"/>
    </source>
</evidence>
<organism evidence="5 6">
    <name type="scientific">Kwoniella bestiolae CBS 10118</name>
    <dbReference type="NCBI Taxonomy" id="1296100"/>
    <lineage>
        <taxon>Eukaryota</taxon>
        <taxon>Fungi</taxon>
        <taxon>Dikarya</taxon>
        <taxon>Basidiomycota</taxon>
        <taxon>Agaricomycotina</taxon>
        <taxon>Tremellomycetes</taxon>
        <taxon>Tremellales</taxon>
        <taxon>Cryptococcaceae</taxon>
        <taxon>Kwoniella</taxon>
    </lineage>
</organism>
<name>A0AAJ8MC67_9TREE</name>
<dbReference type="Pfam" id="PF01165">
    <property type="entry name" value="Ribosomal_S21"/>
    <property type="match status" value="1"/>
</dbReference>
<dbReference type="InterPro" id="IPR001911">
    <property type="entry name" value="Ribosomal_bS21"/>
</dbReference>
<dbReference type="EMBL" id="CP144546">
    <property type="protein sequence ID" value="WVW85349.1"/>
    <property type="molecule type" value="Genomic_DNA"/>
</dbReference>
<evidence type="ECO:0000313" key="6">
    <source>
        <dbReference type="Proteomes" id="UP000092730"/>
    </source>
</evidence>
<evidence type="ECO:0000256" key="1">
    <source>
        <dbReference type="ARBA" id="ARBA00006640"/>
    </source>
</evidence>
<reference evidence="5" key="2">
    <citation type="submission" date="2024-02" db="EMBL/GenBank/DDBJ databases">
        <title>Comparative genomics of Cryptococcus and Kwoniella reveals pathogenesis evolution and contrasting modes of karyotype evolution via chromosome fusion or intercentromeric recombination.</title>
        <authorList>
            <person name="Coelho M.A."/>
            <person name="David-Palma M."/>
            <person name="Shea T."/>
            <person name="Bowers K."/>
            <person name="McGinley-Smith S."/>
            <person name="Mohammad A.W."/>
            <person name="Gnirke A."/>
            <person name="Yurkov A.M."/>
            <person name="Nowrousian M."/>
            <person name="Sun S."/>
            <person name="Cuomo C.A."/>
            <person name="Heitman J."/>
        </authorList>
    </citation>
    <scope>NUCLEOTIDE SEQUENCE</scope>
    <source>
        <strain evidence="5">CBS 10118</strain>
    </source>
</reference>
<evidence type="ECO:0000256" key="3">
    <source>
        <dbReference type="ARBA" id="ARBA00023274"/>
    </source>
</evidence>
<feature type="region of interest" description="Disordered" evidence="4">
    <location>
        <begin position="34"/>
        <end position="92"/>
    </location>
</feature>
<reference evidence="5" key="1">
    <citation type="submission" date="2013-07" db="EMBL/GenBank/DDBJ databases">
        <authorList>
            <consortium name="The Broad Institute Genome Sequencing Platform"/>
            <person name="Cuomo C."/>
            <person name="Litvintseva A."/>
            <person name="Chen Y."/>
            <person name="Heitman J."/>
            <person name="Sun S."/>
            <person name="Springer D."/>
            <person name="Dromer F."/>
            <person name="Young S.K."/>
            <person name="Zeng Q."/>
            <person name="Gargeya S."/>
            <person name="Fitzgerald M."/>
            <person name="Abouelleil A."/>
            <person name="Alvarado L."/>
            <person name="Berlin A.M."/>
            <person name="Chapman S.B."/>
            <person name="Dewar J."/>
            <person name="Goldberg J."/>
            <person name="Griggs A."/>
            <person name="Gujja S."/>
            <person name="Hansen M."/>
            <person name="Howarth C."/>
            <person name="Imamovic A."/>
            <person name="Larimer J."/>
            <person name="McCowan C."/>
            <person name="Murphy C."/>
            <person name="Pearson M."/>
            <person name="Priest M."/>
            <person name="Roberts A."/>
            <person name="Saif S."/>
            <person name="Shea T."/>
            <person name="Sykes S."/>
            <person name="Wortman J."/>
            <person name="Nusbaum C."/>
            <person name="Birren B."/>
        </authorList>
    </citation>
    <scope>NUCLEOTIDE SEQUENCE</scope>
    <source>
        <strain evidence="5">CBS 10118</strain>
    </source>
</reference>
<dbReference type="RefSeq" id="XP_019044959.2">
    <property type="nucleotide sequence ID" value="XM_019193482.2"/>
</dbReference>
<protein>
    <submittedName>
        <fullName evidence="5">Ribosomal protein S21</fullName>
    </submittedName>
</protein>
<accession>A0AAJ8MC67</accession>
<evidence type="ECO:0000256" key="2">
    <source>
        <dbReference type="ARBA" id="ARBA00022980"/>
    </source>
</evidence>
<dbReference type="GO" id="GO:0006412">
    <property type="term" value="P:translation"/>
    <property type="evidence" value="ECO:0007669"/>
    <property type="project" value="InterPro"/>
</dbReference>
<feature type="compositionally biased region" description="Low complexity" evidence="4">
    <location>
        <begin position="34"/>
        <end position="45"/>
    </location>
</feature>
<dbReference type="AlphaFoldDB" id="A0AAJ8MC67"/>
<gene>
    <name evidence="5" type="ORF">I302_107387</name>
</gene>
<proteinExistence type="inferred from homology"/>
<dbReference type="KEGG" id="kbi:30211274"/>
<dbReference type="GO" id="GO:1990904">
    <property type="term" value="C:ribonucleoprotein complex"/>
    <property type="evidence" value="ECO:0007669"/>
    <property type="project" value="UniProtKB-KW"/>
</dbReference>
<comment type="similarity">
    <text evidence="1">Belongs to the bacterial ribosomal protein bS21 family.</text>
</comment>
<dbReference type="GO" id="GO:0003735">
    <property type="term" value="F:structural constituent of ribosome"/>
    <property type="evidence" value="ECO:0007669"/>
    <property type="project" value="InterPro"/>
</dbReference>
<dbReference type="Proteomes" id="UP000092730">
    <property type="component" value="Chromosome 6"/>
</dbReference>
<keyword evidence="6" id="KW-1185">Reference proteome</keyword>
<dbReference type="GeneID" id="30211274"/>
<sequence length="187" mass="21098">MSFLFRSTTTLRAATASSSRLTLPALYQLRYNSTLPTPSSSTPSEPAAPPPPKSGELFTPPRKDPSTLNGFSKLRFDPLTTPSGKGTDGDGEAWWRQLSKSALEGYPAHASTGRSIVLPRGGEFATSYRRLQGLLRQGNMKKEARLQEYYEKPSVRRRRLISERHRRRFKEMVRTKVQQVISMRNRG</sequence>
<dbReference type="GO" id="GO:0005840">
    <property type="term" value="C:ribosome"/>
    <property type="evidence" value="ECO:0007669"/>
    <property type="project" value="UniProtKB-KW"/>
</dbReference>